<organism evidence="2 3">
    <name type="scientific">Streptococcus saliviloxodontae</name>
    <dbReference type="NCBI Taxonomy" id="1349416"/>
    <lineage>
        <taxon>Bacteria</taxon>
        <taxon>Bacillati</taxon>
        <taxon>Bacillota</taxon>
        <taxon>Bacilli</taxon>
        <taxon>Lactobacillales</taxon>
        <taxon>Streptococcaceae</taxon>
        <taxon>Streptococcus</taxon>
    </lineage>
</organism>
<evidence type="ECO:0008006" key="4">
    <source>
        <dbReference type="Google" id="ProtNLM"/>
    </source>
</evidence>
<feature type="transmembrane region" description="Helical" evidence="1">
    <location>
        <begin position="35"/>
        <end position="65"/>
    </location>
</feature>
<sequence length="423" mass="50103">MNDLIYNFLEYPALFLVEWYIFKQFTGISIKSNQFILFGVIYFLASSYCAQFSLPIAPLFFLIIINRFHPNQAPGIRFIQACYPSLVTTYLRKMIYLLILPAINGGHFSISAFNFYTALLSFPFFFSLVKLSAIDFSLIQKLDKAHYRAAAFRSTGLLIAFYLLYLLQMVLHHALPNTFPQAYLDNHFWQLPSFAIYTILILWDLVNLSHQTKKQLAFNIDSEERRHLEDIDYYNHYIFNLLSDKSRYQKNYYSYLENIYKKNQKVHSLRETPFFLHQLDRNILKQLGHIKINIIRNQLHEHLLKMRQQGITLQVNFLADLNHVPISDLEFYQLINFIFHHISACPKRKPIQFHISYFRINNKHIFLFESFTSQQHSDNCFTDIKSSTLKLYPEISNLLARSPQLSMEITKTTEQINYIIEMS</sequence>
<accession>A0ABS2PLS9</accession>
<keyword evidence="3" id="KW-1185">Reference proteome</keyword>
<comment type="caution">
    <text evidence="2">The sequence shown here is derived from an EMBL/GenBank/DDBJ whole genome shotgun (WGS) entry which is preliminary data.</text>
</comment>
<feature type="transmembrane region" description="Helical" evidence="1">
    <location>
        <begin position="187"/>
        <end position="206"/>
    </location>
</feature>
<keyword evidence="1" id="KW-0812">Transmembrane</keyword>
<evidence type="ECO:0000313" key="3">
    <source>
        <dbReference type="Proteomes" id="UP000809081"/>
    </source>
</evidence>
<dbReference type="Proteomes" id="UP000809081">
    <property type="component" value="Unassembled WGS sequence"/>
</dbReference>
<evidence type="ECO:0000313" key="2">
    <source>
        <dbReference type="EMBL" id="MBM7636397.1"/>
    </source>
</evidence>
<name>A0ABS2PLS9_9STRE</name>
<keyword evidence="1" id="KW-1133">Transmembrane helix</keyword>
<reference evidence="2 3" key="1">
    <citation type="submission" date="2021-01" db="EMBL/GenBank/DDBJ databases">
        <title>Genomic Encyclopedia of Type Strains, Phase IV (KMG-IV): sequencing the most valuable type-strain genomes for metagenomic binning, comparative biology and taxonomic classification.</title>
        <authorList>
            <person name="Goeker M."/>
        </authorList>
    </citation>
    <scope>NUCLEOTIDE SEQUENCE [LARGE SCALE GENOMIC DNA]</scope>
    <source>
        <strain evidence="2 3">DSM 27513</strain>
    </source>
</reference>
<keyword evidence="1" id="KW-0472">Membrane</keyword>
<dbReference type="RefSeq" id="WP_205017276.1">
    <property type="nucleotide sequence ID" value="NZ_JAFBEI010000023.1"/>
</dbReference>
<gene>
    <name evidence="2" type="ORF">JOC31_001218</name>
</gene>
<evidence type="ECO:0000256" key="1">
    <source>
        <dbReference type="SAM" id="Phobius"/>
    </source>
</evidence>
<protein>
    <recommendedName>
        <fullName evidence="4">Histidine kinase</fullName>
    </recommendedName>
</protein>
<proteinExistence type="predicted"/>
<dbReference type="EMBL" id="JAFBEI010000023">
    <property type="protein sequence ID" value="MBM7636397.1"/>
    <property type="molecule type" value="Genomic_DNA"/>
</dbReference>
<feature type="transmembrane region" description="Helical" evidence="1">
    <location>
        <begin position="150"/>
        <end position="167"/>
    </location>
</feature>